<dbReference type="InterPro" id="IPR050950">
    <property type="entry name" value="HTH-type_LysR_regulators"/>
</dbReference>
<evidence type="ECO:0000313" key="3">
    <source>
        <dbReference type="Proteomes" id="UP000759273"/>
    </source>
</evidence>
<dbReference type="Pfam" id="PF03466">
    <property type="entry name" value="LysR_substrate"/>
    <property type="match status" value="1"/>
</dbReference>
<evidence type="ECO:0000259" key="1">
    <source>
        <dbReference type="Pfam" id="PF03466"/>
    </source>
</evidence>
<evidence type="ECO:0000313" key="2">
    <source>
        <dbReference type="EMBL" id="MBS5331814.1"/>
    </source>
</evidence>
<dbReference type="Gene3D" id="3.40.190.290">
    <property type="match status" value="1"/>
</dbReference>
<sequence length="215" mass="23358">MGRGGGLVLLGGIRKLAAQTVPDLMQKFLATSGNEHTRFELHTESSFTADLLQAVAEERLDMAFVSHPGDDTVFENVAFARSPFVVVTPPNHPLAQKNSVTLRETLPYPFVYFSKRGGLRRLIDALFQKIGATPKIAYETEEDTVVAGMAAAGFGIAIVPDHPVLRCMDLKIIPLTDPDPGRTAYLCRKRGALQPAAAQRFFAFCQAQLSQGASL</sequence>
<proteinExistence type="predicted"/>
<dbReference type="InterPro" id="IPR005119">
    <property type="entry name" value="LysR_subst-bd"/>
</dbReference>
<protein>
    <recommendedName>
        <fullName evidence="1">LysR substrate-binding domain-containing protein</fullName>
    </recommendedName>
</protein>
<dbReference type="Proteomes" id="UP000759273">
    <property type="component" value="Unassembled WGS sequence"/>
</dbReference>
<reference evidence="2" key="1">
    <citation type="submission" date="2021-02" db="EMBL/GenBank/DDBJ databases">
        <title>Infant gut strain persistence is associated with maternal origin, phylogeny, and functional potential including surface adhesion and iron acquisition.</title>
        <authorList>
            <person name="Lou Y.C."/>
        </authorList>
    </citation>
    <scope>NUCLEOTIDE SEQUENCE</scope>
    <source>
        <strain evidence="2">L3_101_000M1_dasL3_101_000M1_concoct_87</strain>
    </source>
</reference>
<dbReference type="GO" id="GO:0005829">
    <property type="term" value="C:cytosol"/>
    <property type="evidence" value="ECO:0007669"/>
    <property type="project" value="TreeGrafter"/>
</dbReference>
<organism evidence="2 3">
    <name type="scientific">Subdoligranulum variabile</name>
    <dbReference type="NCBI Taxonomy" id="214851"/>
    <lineage>
        <taxon>Bacteria</taxon>
        <taxon>Bacillati</taxon>
        <taxon>Bacillota</taxon>
        <taxon>Clostridia</taxon>
        <taxon>Eubacteriales</taxon>
        <taxon>Oscillospiraceae</taxon>
        <taxon>Subdoligranulum</taxon>
    </lineage>
</organism>
<dbReference type="SUPFAM" id="SSF53850">
    <property type="entry name" value="Periplasmic binding protein-like II"/>
    <property type="match status" value="1"/>
</dbReference>
<dbReference type="PANTHER" id="PTHR30419">
    <property type="entry name" value="HTH-TYPE TRANSCRIPTIONAL REGULATOR YBHD"/>
    <property type="match status" value="1"/>
</dbReference>
<feature type="domain" description="LysR substrate-binding" evidence="1">
    <location>
        <begin position="10"/>
        <end position="209"/>
    </location>
</feature>
<comment type="caution">
    <text evidence="2">The sequence shown here is derived from an EMBL/GenBank/DDBJ whole genome shotgun (WGS) entry which is preliminary data.</text>
</comment>
<dbReference type="EMBL" id="JAGZGG010000007">
    <property type="protein sequence ID" value="MBS5331814.1"/>
    <property type="molecule type" value="Genomic_DNA"/>
</dbReference>
<gene>
    <name evidence="2" type="ORF">KHY36_04700</name>
</gene>
<dbReference type="GO" id="GO:0006355">
    <property type="term" value="P:regulation of DNA-templated transcription"/>
    <property type="evidence" value="ECO:0007669"/>
    <property type="project" value="TreeGrafter"/>
</dbReference>
<name>A0A943DF21_9FIRM</name>
<accession>A0A943DF21</accession>
<dbReference type="AlphaFoldDB" id="A0A943DF21"/>